<dbReference type="EMBL" id="ML122250">
    <property type="protein sequence ID" value="RPD66670.1"/>
    <property type="molecule type" value="Genomic_DNA"/>
</dbReference>
<name>A0A5C2SSP6_9APHY</name>
<evidence type="ECO:0000313" key="3">
    <source>
        <dbReference type="EMBL" id="RPD66670.1"/>
    </source>
</evidence>
<dbReference type="Proteomes" id="UP000313359">
    <property type="component" value="Unassembled WGS sequence"/>
</dbReference>
<feature type="region of interest" description="Disordered" evidence="1">
    <location>
        <begin position="228"/>
        <end position="250"/>
    </location>
</feature>
<evidence type="ECO:0000313" key="4">
    <source>
        <dbReference type="Proteomes" id="UP000313359"/>
    </source>
</evidence>
<protein>
    <recommendedName>
        <fullName evidence="5">DUF3533 domain-containing protein</fullName>
    </recommendedName>
</protein>
<keyword evidence="2" id="KW-0732">Signal</keyword>
<gene>
    <name evidence="3" type="ORF">L227DRAFT_243</name>
</gene>
<accession>A0A5C2SSP6</accession>
<reference evidence="3" key="1">
    <citation type="journal article" date="2018" name="Genome Biol. Evol.">
        <title>Genomics and development of Lentinus tigrinus, a white-rot wood-decaying mushroom with dimorphic fruiting bodies.</title>
        <authorList>
            <person name="Wu B."/>
            <person name="Xu Z."/>
            <person name="Knudson A."/>
            <person name="Carlson A."/>
            <person name="Chen N."/>
            <person name="Kovaka S."/>
            <person name="LaButti K."/>
            <person name="Lipzen A."/>
            <person name="Pennachio C."/>
            <person name="Riley R."/>
            <person name="Schakwitz W."/>
            <person name="Umezawa K."/>
            <person name="Ohm R.A."/>
            <person name="Grigoriev I.V."/>
            <person name="Nagy L.G."/>
            <person name="Gibbons J."/>
            <person name="Hibbett D."/>
        </authorList>
    </citation>
    <scope>NUCLEOTIDE SEQUENCE [LARGE SCALE GENOMIC DNA]</scope>
    <source>
        <strain evidence="3">ALCF2SS1-6</strain>
    </source>
</reference>
<keyword evidence="4" id="KW-1185">Reference proteome</keyword>
<sequence length="278" mass="28401">MLSVHRTGAARVSLVVLSFLVLAVHSFIPATPSNATDATANLLNATLNIFWFNQGEFTAEFARAVATSDSGNVATGALVHYSDDASTGTTKTPWVALVVCDSNATDASQDDIFARAKSSGAQAAVLYSLFSQTCVVTPNYSNSPLDVYVSKSLTISKLIETTFQNVDATKFSTFDPATLDSESANIAVAPSDGFKTVDPGYAVAIIAAHVPIFSSVYTSLPTSTGGNSNSNAATTASLAPDSANTSSSGNANAAAMNGLPALTLAGGLVVALSLTILA</sequence>
<dbReference type="AlphaFoldDB" id="A0A5C2SSP6"/>
<evidence type="ECO:0000256" key="1">
    <source>
        <dbReference type="SAM" id="MobiDB-lite"/>
    </source>
</evidence>
<feature type="chain" id="PRO_5023026094" description="DUF3533 domain-containing protein" evidence="2">
    <location>
        <begin position="27"/>
        <end position="278"/>
    </location>
</feature>
<dbReference type="STRING" id="1328759.A0A5C2SSP6"/>
<feature type="signal peptide" evidence="2">
    <location>
        <begin position="1"/>
        <end position="26"/>
    </location>
</feature>
<evidence type="ECO:0000256" key="2">
    <source>
        <dbReference type="SAM" id="SignalP"/>
    </source>
</evidence>
<organism evidence="3 4">
    <name type="scientific">Lentinus tigrinus ALCF2SS1-6</name>
    <dbReference type="NCBI Taxonomy" id="1328759"/>
    <lineage>
        <taxon>Eukaryota</taxon>
        <taxon>Fungi</taxon>
        <taxon>Dikarya</taxon>
        <taxon>Basidiomycota</taxon>
        <taxon>Agaricomycotina</taxon>
        <taxon>Agaricomycetes</taxon>
        <taxon>Polyporales</taxon>
        <taxon>Polyporaceae</taxon>
        <taxon>Lentinus</taxon>
    </lineage>
</organism>
<proteinExistence type="predicted"/>
<evidence type="ECO:0008006" key="5">
    <source>
        <dbReference type="Google" id="ProtNLM"/>
    </source>
</evidence>
<dbReference type="OrthoDB" id="8062037at2759"/>